<dbReference type="InterPro" id="IPR002586">
    <property type="entry name" value="CobQ/CobB/MinD/ParA_Nub-bd_dom"/>
</dbReference>
<dbReference type="SUPFAM" id="SSF52540">
    <property type="entry name" value="P-loop containing nucleoside triphosphate hydrolases"/>
    <property type="match status" value="1"/>
</dbReference>
<reference evidence="2" key="1">
    <citation type="journal article" date="2020" name="mSystems">
        <title>Genome- and Community-Level Interaction Insights into Carbon Utilization and Element Cycling Functions of Hydrothermarchaeota in Hydrothermal Sediment.</title>
        <authorList>
            <person name="Zhou Z."/>
            <person name="Liu Y."/>
            <person name="Xu W."/>
            <person name="Pan J."/>
            <person name="Luo Z.H."/>
            <person name="Li M."/>
        </authorList>
    </citation>
    <scope>NUCLEOTIDE SEQUENCE [LARGE SCALE GENOMIC DNA]</scope>
    <source>
        <strain evidence="2">SpSt-711</strain>
    </source>
</reference>
<gene>
    <name evidence="2" type="ORF">ENU91_03445</name>
</gene>
<evidence type="ECO:0000313" key="2">
    <source>
        <dbReference type="EMBL" id="HGU15695.1"/>
    </source>
</evidence>
<dbReference type="GO" id="GO:0005829">
    <property type="term" value="C:cytosol"/>
    <property type="evidence" value="ECO:0007669"/>
    <property type="project" value="TreeGrafter"/>
</dbReference>
<protein>
    <submittedName>
        <fullName evidence="2">Carbon monoxide dehydrogenase</fullName>
    </submittedName>
</protein>
<evidence type="ECO:0000259" key="1">
    <source>
        <dbReference type="Pfam" id="PF01656"/>
    </source>
</evidence>
<comment type="caution">
    <text evidence="2">The sequence shown here is derived from an EMBL/GenBank/DDBJ whole genome shotgun (WGS) entry which is preliminary data.</text>
</comment>
<dbReference type="InterPro" id="IPR027417">
    <property type="entry name" value="P-loop_NTPase"/>
</dbReference>
<dbReference type="AlphaFoldDB" id="A0A7V4JQ78"/>
<dbReference type="InterPro" id="IPR014433">
    <property type="entry name" value="CooC"/>
</dbReference>
<accession>A0A7V4JQ78</accession>
<organism evidence="2">
    <name type="scientific">Thermodesulfobacterium geofontis</name>
    <dbReference type="NCBI Taxonomy" id="1295609"/>
    <lineage>
        <taxon>Bacteria</taxon>
        <taxon>Pseudomonadati</taxon>
        <taxon>Thermodesulfobacteriota</taxon>
        <taxon>Thermodesulfobacteria</taxon>
        <taxon>Thermodesulfobacteriales</taxon>
        <taxon>Thermodesulfobacteriaceae</taxon>
        <taxon>Thermodesulfobacterium</taxon>
    </lineage>
</organism>
<dbReference type="EMBL" id="DTEI01000062">
    <property type="protein sequence ID" value="HGU15695.1"/>
    <property type="molecule type" value="Genomic_DNA"/>
</dbReference>
<dbReference type="GO" id="GO:0005524">
    <property type="term" value="F:ATP binding"/>
    <property type="evidence" value="ECO:0007669"/>
    <property type="project" value="TreeGrafter"/>
</dbReference>
<name>A0A7V4JQ78_9BACT</name>
<proteinExistence type="predicted"/>
<dbReference type="PANTHER" id="PTHR43384">
    <property type="entry name" value="SEPTUM SITE-DETERMINING PROTEIN MIND HOMOLOG, CHLOROPLASTIC-RELATED"/>
    <property type="match status" value="1"/>
</dbReference>
<dbReference type="Gene3D" id="3.40.50.300">
    <property type="entry name" value="P-loop containing nucleotide triphosphate hydrolases"/>
    <property type="match status" value="1"/>
</dbReference>
<feature type="domain" description="CobQ/CobB/MinD/ParA nucleotide binding" evidence="1">
    <location>
        <begin position="9"/>
        <end position="232"/>
    </location>
</feature>
<dbReference type="InterPro" id="IPR050625">
    <property type="entry name" value="ParA/MinD_ATPase"/>
</dbReference>
<dbReference type="PANTHER" id="PTHR43384:SF7">
    <property type="entry name" value="CARBON-MONOXIDE DEHYDROGENASE ACCESSORY PROTEIN"/>
    <property type="match status" value="1"/>
</dbReference>
<dbReference type="GO" id="GO:0051782">
    <property type="term" value="P:negative regulation of cell division"/>
    <property type="evidence" value="ECO:0007669"/>
    <property type="project" value="TreeGrafter"/>
</dbReference>
<dbReference type="GO" id="GO:0009898">
    <property type="term" value="C:cytoplasmic side of plasma membrane"/>
    <property type="evidence" value="ECO:0007669"/>
    <property type="project" value="TreeGrafter"/>
</dbReference>
<dbReference type="PIRSF" id="PIRSF005647">
    <property type="entry name" value="CooC"/>
    <property type="match status" value="1"/>
</dbReference>
<sequence>MSVRISFVGKGGTGKTTLSAILINFLIHKNKVPILAVDADPNFNLNELLGVKVKTTLSEVRESLLKSEVPDFMSRYEYTEMKVHQILAENKYFDLLVMGYPETSGCYCPVYSFLSTALEKLIRAYSYVVIDNEAGMEHISRLNLTEMEHLIIVSDASIRGIFTAERIIDLIKNLKIKAENIWLVVNLCPKNQKNELEKYVKELITKKKEIKFLGFLPQDATLLEYELNKIPVFEWKNILKSSAYKLFKKLFN</sequence>
<dbReference type="GO" id="GO:0016887">
    <property type="term" value="F:ATP hydrolysis activity"/>
    <property type="evidence" value="ECO:0007669"/>
    <property type="project" value="TreeGrafter"/>
</dbReference>
<dbReference type="Pfam" id="PF01656">
    <property type="entry name" value="CbiA"/>
    <property type="match status" value="1"/>
</dbReference>